<reference evidence="1" key="1">
    <citation type="submission" date="2021-09" db="EMBL/GenBank/DDBJ databases">
        <authorList>
            <consortium name="AG Swart"/>
            <person name="Singh M."/>
            <person name="Singh A."/>
            <person name="Seah K."/>
            <person name="Emmerich C."/>
        </authorList>
    </citation>
    <scope>NUCLEOTIDE SEQUENCE</scope>
    <source>
        <strain evidence="1">ATCC30299</strain>
    </source>
</reference>
<comment type="caution">
    <text evidence="1">The sequence shown here is derived from an EMBL/GenBank/DDBJ whole genome shotgun (WGS) entry which is preliminary data.</text>
</comment>
<organism evidence="1 2">
    <name type="scientific">Blepharisma stoltei</name>
    <dbReference type="NCBI Taxonomy" id="1481888"/>
    <lineage>
        <taxon>Eukaryota</taxon>
        <taxon>Sar</taxon>
        <taxon>Alveolata</taxon>
        <taxon>Ciliophora</taxon>
        <taxon>Postciliodesmatophora</taxon>
        <taxon>Heterotrichea</taxon>
        <taxon>Heterotrichida</taxon>
        <taxon>Blepharismidae</taxon>
        <taxon>Blepharisma</taxon>
    </lineage>
</organism>
<dbReference type="Proteomes" id="UP001162131">
    <property type="component" value="Unassembled WGS sequence"/>
</dbReference>
<dbReference type="SUPFAM" id="SSF54236">
    <property type="entry name" value="Ubiquitin-like"/>
    <property type="match status" value="3"/>
</dbReference>
<evidence type="ECO:0000313" key="1">
    <source>
        <dbReference type="EMBL" id="CAG9317513.1"/>
    </source>
</evidence>
<gene>
    <name evidence="1" type="ORF">BSTOLATCC_MIC18759</name>
</gene>
<dbReference type="EMBL" id="CAJZBQ010000018">
    <property type="protein sequence ID" value="CAG9317513.1"/>
    <property type="molecule type" value="Genomic_DNA"/>
</dbReference>
<accession>A0AAU9IUZ7</accession>
<evidence type="ECO:0000313" key="2">
    <source>
        <dbReference type="Proteomes" id="UP001162131"/>
    </source>
</evidence>
<dbReference type="AlphaFoldDB" id="A0AAU9IUZ7"/>
<sequence>MSNLTIRVENMNGQQHKIQVNSSWTYAQLHNQFVQMFGGGELCVIFGNKYLSIVTQGTATLEQLRFTDNCVIRVLQQMKNLAIRVEDMNGQQRTIQVNSSWTYAQLHNQFVQMFGGGELYVIFGNKYLSIVTQGTATLEQLRFTDNCVIRVLQQMKNLTIRVEEMNGQQHKIQVNSSWTYAQLHNQFVQMFGGGTTYVIFGNKYLSIVTQGTATLEQLRFTDNCVIRVLQQLKGC</sequence>
<proteinExistence type="predicted"/>
<dbReference type="InterPro" id="IPR029071">
    <property type="entry name" value="Ubiquitin-like_domsf"/>
</dbReference>
<name>A0AAU9IUZ7_9CILI</name>
<keyword evidence="2" id="KW-1185">Reference proteome</keyword>
<protein>
    <submittedName>
        <fullName evidence="1">Uncharacterized protein</fullName>
    </submittedName>
</protein>